<proteinExistence type="predicted"/>
<evidence type="ECO:0008006" key="4">
    <source>
        <dbReference type="Google" id="ProtNLM"/>
    </source>
</evidence>
<sequence length="126" mass="13761">MAKTLPRLAGAAFVALAAVPFPLAAPVAAQTASFTPKDETPDMFPNHAGRDETVGLCSACHNFRLVAAQGQTREQWEDTLNVMTLRHNMPALEGEERRRVLDYLETAFPPRATGRTGGWKNPFAPQ</sequence>
<keyword evidence="1" id="KW-0732">Signal</keyword>
<gene>
    <name evidence="2" type="ORF">QNA08_15870</name>
</gene>
<name>A0ABT7AK03_9HYPH</name>
<dbReference type="InterPro" id="IPR036909">
    <property type="entry name" value="Cyt_c-like_dom_sf"/>
</dbReference>
<evidence type="ECO:0000313" key="3">
    <source>
        <dbReference type="Proteomes" id="UP001321492"/>
    </source>
</evidence>
<keyword evidence="3" id="KW-1185">Reference proteome</keyword>
<dbReference type="EMBL" id="JASJEV010000012">
    <property type="protein sequence ID" value="MDJ1159702.1"/>
    <property type="molecule type" value="Genomic_DNA"/>
</dbReference>
<reference evidence="2 3" key="1">
    <citation type="submission" date="2023-05" db="EMBL/GenBank/DDBJ databases">
        <title>Chelatococcus sp. nov., a moderately thermophilic bacterium isolated from hot spring microbial mat.</title>
        <authorList>
            <person name="Hu C.-J."/>
            <person name="Li W.-J."/>
        </authorList>
    </citation>
    <scope>NUCLEOTIDE SEQUENCE [LARGE SCALE GENOMIC DNA]</scope>
    <source>
        <strain evidence="2 3">SYSU G07232</strain>
    </source>
</reference>
<dbReference type="Proteomes" id="UP001321492">
    <property type="component" value="Unassembled WGS sequence"/>
</dbReference>
<feature type="chain" id="PRO_5047138191" description="Sulfite dehydrogenase (Cytochrome) subunit SorB" evidence="1">
    <location>
        <begin position="25"/>
        <end position="126"/>
    </location>
</feature>
<comment type="caution">
    <text evidence="2">The sequence shown here is derived from an EMBL/GenBank/DDBJ whole genome shotgun (WGS) entry which is preliminary data.</text>
</comment>
<accession>A0ABT7AK03</accession>
<organism evidence="2 3">
    <name type="scientific">Chelatococcus albus</name>
    <dbReference type="NCBI Taxonomy" id="3047466"/>
    <lineage>
        <taxon>Bacteria</taxon>
        <taxon>Pseudomonadati</taxon>
        <taxon>Pseudomonadota</taxon>
        <taxon>Alphaproteobacteria</taxon>
        <taxon>Hyphomicrobiales</taxon>
        <taxon>Chelatococcaceae</taxon>
        <taxon>Chelatococcus</taxon>
    </lineage>
</organism>
<evidence type="ECO:0000313" key="2">
    <source>
        <dbReference type="EMBL" id="MDJ1159702.1"/>
    </source>
</evidence>
<dbReference type="Gene3D" id="1.10.760.10">
    <property type="entry name" value="Cytochrome c-like domain"/>
    <property type="match status" value="1"/>
</dbReference>
<feature type="signal peptide" evidence="1">
    <location>
        <begin position="1"/>
        <end position="24"/>
    </location>
</feature>
<evidence type="ECO:0000256" key="1">
    <source>
        <dbReference type="SAM" id="SignalP"/>
    </source>
</evidence>
<dbReference type="SUPFAM" id="SSF46626">
    <property type="entry name" value="Cytochrome c"/>
    <property type="match status" value="1"/>
</dbReference>
<dbReference type="RefSeq" id="WP_283741702.1">
    <property type="nucleotide sequence ID" value="NZ_JASJEV010000012.1"/>
</dbReference>
<protein>
    <recommendedName>
        <fullName evidence="4">Sulfite dehydrogenase (Cytochrome) subunit SorB</fullName>
    </recommendedName>
</protein>